<evidence type="ECO:0000256" key="4">
    <source>
        <dbReference type="ARBA" id="ARBA00022723"/>
    </source>
</evidence>
<protein>
    <recommendedName>
        <fullName evidence="3 11">Alpha-mannosidase</fullName>
        <ecNumber evidence="11">3.2.1.-</ecNumber>
    </recommendedName>
</protein>
<proteinExistence type="evidence at transcript level"/>
<accession>A0AB38ZEA6</accession>
<dbReference type="FunFam" id="2.60.40.1180:FF:000018">
    <property type="entry name" value="Alpha-mannosidase"/>
    <property type="match status" value="1"/>
</dbReference>
<keyword evidence="6 11" id="KW-0378">Hydrolase</keyword>
<dbReference type="Pfam" id="PF21260">
    <property type="entry name" value="Laman-like_dom"/>
    <property type="match status" value="1"/>
</dbReference>
<evidence type="ECO:0000259" key="12">
    <source>
        <dbReference type="SMART" id="SM00872"/>
    </source>
</evidence>
<dbReference type="FunFam" id="3.20.110.10:FF:000001">
    <property type="entry name" value="Alpha-mannosidase"/>
    <property type="match status" value="1"/>
</dbReference>
<dbReference type="PANTHER" id="PTHR11607">
    <property type="entry name" value="ALPHA-MANNOSIDASE"/>
    <property type="match status" value="1"/>
</dbReference>
<feature type="signal peptide" evidence="11">
    <location>
        <begin position="1"/>
        <end position="18"/>
    </location>
</feature>
<dbReference type="InterPro" id="IPR011330">
    <property type="entry name" value="Glyco_hydro/deAcase_b/a-brl"/>
</dbReference>
<evidence type="ECO:0000256" key="6">
    <source>
        <dbReference type="ARBA" id="ARBA00022801"/>
    </source>
</evidence>
<dbReference type="Gene3D" id="2.70.98.30">
    <property type="entry name" value="Golgi alpha-mannosidase II, domain 4"/>
    <property type="match status" value="1"/>
</dbReference>
<organism evidence="13">
    <name type="scientific">Ectomocoris sp</name>
    <dbReference type="NCBI Taxonomy" id="3104572"/>
    <lineage>
        <taxon>Eukaryota</taxon>
        <taxon>Metazoa</taxon>
        <taxon>Ecdysozoa</taxon>
        <taxon>Arthropoda</taxon>
        <taxon>Hexapoda</taxon>
        <taxon>Insecta</taxon>
        <taxon>Pterygota</taxon>
        <taxon>Neoptera</taxon>
        <taxon>Paraneoptera</taxon>
        <taxon>Hemiptera</taxon>
        <taxon>Heteroptera</taxon>
        <taxon>Panheteroptera</taxon>
        <taxon>Cimicomorpha</taxon>
        <taxon>Reduviidae</taxon>
        <taxon>Peiratinae</taxon>
        <taxon>Ectomocoris</taxon>
    </lineage>
</organism>
<dbReference type="InterPro" id="IPR037094">
    <property type="entry name" value="Glyco_hydro_38_cen_sf"/>
</dbReference>
<dbReference type="InterPro" id="IPR041147">
    <property type="entry name" value="GH38_C"/>
</dbReference>
<dbReference type="SUPFAM" id="SSF88713">
    <property type="entry name" value="Glycoside hydrolase/deacetylase"/>
    <property type="match status" value="1"/>
</dbReference>
<keyword evidence="10 11" id="KW-0326">Glycosidase</keyword>
<dbReference type="Gene3D" id="2.60.40.1180">
    <property type="entry name" value="Golgi alpha-mannosidase II"/>
    <property type="match status" value="1"/>
</dbReference>
<dbReference type="Gene3D" id="3.20.110.10">
    <property type="entry name" value="Glycoside hydrolase 38, N terminal domain"/>
    <property type="match status" value="1"/>
</dbReference>
<dbReference type="Pfam" id="PF01074">
    <property type="entry name" value="Glyco_hydro_38N"/>
    <property type="match status" value="1"/>
</dbReference>
<evidence type="ECO:0000256" key="8">
    <source>
        <dbReference type="ARBA" id="ARBA00023157"/>
    </source>
</evidence>
<dbReference type="GO" id="GO:0005764">
    <property type="term" value="C:lysosome"/>
    <property type="evidence" value="ECO:0007669"/>
    <property type="project" value="TreeGrafter"/>
</dbReference>
<dbReference type="GO" id="GO:0030246">
    <property type="term" value="F:carbohydrate binding"/>
    <property type="evidence" value="ECO:0007669"/>
    <property type="project" value="InterPro"/>
</dbReference>
<dbReference type="GO" id="GO:0006013">
    <property type="term" value="P:mannose metabolic process"/>
    <property type="evidence" value="ECO:0007669"/>
    <property type="project" value="InterPro"/>
</dbReference>
<reference evidence="13" key="1">
    <citation type="submission" date="2024-03" db="EMBL/GenBank/DDBJ databases">
        <authorList>
            <person name="Jin J.A."/>
            <person name="King G.A."/>
            <person name="Walker A."/>
        </authorList>
    </citation>
    <scope>NUCLEOTIDE SEQUENCE</scope>
</reference>
<dbReference type="PANTHER" id="PTHR11607:SF3">
    <property type="entry name" value="LYSOSOMAL ALPHA-MANNOSIDASE"/>
    <property type="match status" value="1"/>
</dbReference>
<dbReference type="InterPro" id="IPR011682">
    <property type="entry name" value="Glyco_hydro_38_C"/>
</dbReference>
<dbReference type="FunFam" id="1.20.1270.50:FF:000003">
    <property type="entry name" value="Alpha-mannosidase"/>
    <property type="match status" value="1"/>
</dbReference>
<dbReference type="EMBL" id="PP510816">
    <property type="protein sequence ID" value="WXH71741.1"/>
    <property type="molecule type" value="mRNA"/>
</dbReference>
<dbReference type="CDD" id="cd10810">
    <property type="entry name" value="GH38N_AMII_LAM_like"/>
    <property type="match status" value="1"/>
</dbReference>
<dbReference type="InterPro" id="IPR000602">
    <property type="entry name" value="Glyco_hydro_38_N"/>
</dbReference>
<dbReference type="InterPro" id="IPR050843">
    <property type="entry name" value="Glycosyl_Hydrlase_38"/>
</dbReference>
<dbReference type="SUPFAM" id="SSF74650">
    <property type="entry name" value="Galactose mutarotase-like"/>
    <property type="match status" value="1"/>
</dbReference>
<keyword evidence="8" id="KW-1015">Disulfide bond</keyword>
<evidence type="ECO:0000256" key="9">
    <source>
        <dbReference type="ARBA" id="ARBA00023180"/>
    </source>
</evidence>
<dbReference type="InterPro" id="IPR027291">
    <property type="entry name" value="Glyco_hydro_38_N_sf"/>
</dbReference>
<dbReference type="InterPro" id="IPR013780">
    <property type="entry name" value="Glyco_hydro_b"/>
</dbReference>
<comment type="similarity">
    <text evidence="2 11">Belongs to the glycosyl hydrolase 38 family.</text>
</comment>
<evidence type="ECO:0000256" key="10">
    <source>
        <dbReference type="ARBA" id="ARBA00023295"/>
    </source>
</evidence>
<dbReference type="GO" id="GO:0004559">
    <property type="term" value="F:alpha-mannosidase activity"/>
    <property type="evidence" value="ECO:0007669"/>
    <property type="project" value="UniProtKB-EC"/>
</dbReference>
<dbReference type="InterPro" id="IPR048534">
    <property type="entry name" value="Man2a1-like_dom"/>
</dbReference>
<dbReference type="GO" id="GO:0046872">
    <property type="term" value="F:metal ion binding"/>
    <property type="evidence" value="ECO:0007669"/>
    <property type="project" value="UniProtKB-KW"/>
</dbReference>
<evidence type="ECO:0000256" key="11">
    <source>
        <dbReference type="RuleBase" id="RU361199"/>
    </source>
</evidence>
<evidence type="ECO:0000256" key="3">
    <source>
        <dbReference type="ARBA" id="ARBA00012752"/>
    </source>
</evidence>
<dbReference type="FunFam" id="2.70.98.30:FF:000003">
    <property type="entry name" value="Alpha-mannosidase"/>
    <property type="match status" value="1"/>
</dbReference>
<keyword evidence="5 11" id="KW-0732">Signal</keyword>
<dbReference type="Gene3D" id="1.20.1270.50">
    <property type="entry name" value="Glycoside hydrolase family 38, central domain"/>
    <property type="match status" value="2"/>
</dbReference>
<dbReference type="Pfam" id="PF07748">
    <property type="entry name" value="Glyco_hydro_38C"/>
    <property type="match status" value="1"/>
</dbReference>
<dbReference type="Pfam" id="PF09261">
    <property type="entry name" value="Alpha-mann_mid"/>
    <property type="match status" value="1"/>
</dbReference>
<dbReference type="InterPro" id="IPR015341">
    <property type="entry name" value="Glyco_hydro_38_cen"/>
</dbReference>
<comment type="catalytic activity">
    <reaction evidence="1">
        <text>Hydrolysis of terminal, non-reducing alpha-D-mannose residues in alpha-D-mannosides.</text>
        <dbReference type="EC" id="3.2.1.24"/>
    </reaction>
</comment>
<dbReference type="AlphaFoldDB" id="A0AB38ZEA6"/>
<keyword evidence="9" id="KW-0325">Glycoprotein</keyword>
<dbReference type="InterPro" id="IPR028995">
    <property type="entry name" value="Glyco_hydro_57/38_cen_sf"/>
</dbReference>
<evidence type="ECO:0000256" key="7">
    <source>
        <dbReference type="ARBA" id="ARBA00022833"/>
    </source>
</evidence>
<comment type="cofactor">
    <cofactor evidence="11">
        <name>Zn(2+)</name>
        <dbReference type="ChEBI" id="CHEBI:29105"/>
    </cofactor>
    <text evidence="11">Binds 1 zinc ion per subunit.</text>
</comment>
<dbReference type="SUPFAM" id="SSF88688">
    <property type="entry name" value="Families 57/38 glycoside transferase middle domain"/>
    <property type="match status" value="1"/>
</dbReference>
<evidence type="ECO:0000256" key="5">
    <source>
        <dbReference type="ARBA" id="ARBA00022729"/>
    </source>
</evidence>
<dbReference type="Gene3D" id="2.60.40.1360">
    <property type="match status" value="1"/>
</dbReference>
<dbReference type="Pfam" id="PF17677">
    <property type="entry name" value="Glyco_hydro38C2"/>
    <property type="match status" value="1"/>
</dbReference>
<sequence>MLLYVSILVLSIIFTTNAHHCGYEQCPTTNPDVINIHLVAHTHDDVGWLKTKDQYYYGQNMSIQEAGVQYIIDSVITALQENPERRFIYVETAFFWMWWKEQTPEKRLQVQELVNNGRLEFIGGAWSMNDEAAAHYHSIIDQFTWGFRRLNESLGECATPKIGWQIDPFGHSKENANIMAKMGFDGLFLGRIDYQDKNYRIANKAMEMLWLTSANDYSDASQLFTCVMYNTYSPPPGFCFDVHCQDSPIIDNPKSPEYNVPERITTFLKYMTSYSEAYRTNNVIVTMGNDFNFQYAGMNFKNMDKLIKYINNYELNGSKFHAFYSTPSCYLKAVHDSGVALPTKSDDFFPYSSDPESFWTGYFTSRPTQKRFERMGNNFLQIGKQLLAISNLPSTVDISEAKEAMGVLQHHDAITGTEKDQVASDYALILTNAMKILEKAASTSLTKLVSKRYAREWHSSEKLQFRPCLLLNISSCPETENSMSFVVTIYNPLSRFVDKLVRLPIAFPDLVYIVRGPKGEKLSVQMLPLPDFVNIPGRNSTATQEIAFIATKIPPLGFKSYFVETTTEKDDKFFKTTYTTFKSSPELGYENGAIISLSSEGKIESLKDMNTRKEIPFNQNFYYYQGAVGNNDILRGERSSGAYIFRPNGSEIPISYSRPLTKIIKGPVVTEIRQTFSDWVNQVVRLQDGSKAIEFQWTVGPIPLIKGNETFGKEIITRYTIPSLHNNGIFYTDSNGREMLKRQLNERPTWKVELMEPISGNYYPITTRINIKDEDPNQSLTVVTDRSEGGSSLNDGQIELMLHRRLIHDDGFGVDEALNEIAFQKPLVAVGSHFVTLEDDHKAKLLVQEKVLDSWLFISETEGMTYDDWKSNYSMEFSGLKDALPDHVQILTLEPWLDVESTKKIYLLRLENVMDSRSNPLSATVNIKDIFRTLSVLKVKEMLLGGNIPVENLKRLKWRKLGRNIRSTMFREIVQDSIISLKPMEIRTFLVEVEPESYYETIRL</sequence>
<dbReference type="FunFam" id="1.20.1270.50:FF:000002">
    <property type="entry name" value="Alpha-mannosidase"/>
    <property type="match status" value="1"/>
</dbReference>
<name>A0AB38ZEA6_9HEMI</name>
<feature type="domain" description="Glycoside hydrolase family 38 central" evidence="12">
    <location>
        <begin position="357"/>
        <end position="430"/>
    </location>
</feature>
<evidence type="ECO:0000313" key="13">
    <source>
        <dbReference type="EMBL" id="WXH71741.1"/>
    </source>
</evidence>
<evidence type="ECO:0000256" key="2">
    <source>
        <dbReference type="ARBA" id="ARBA00009792"/>
    </source>
</evidence>
<dbReference type="SMART" id="SM00872">
    <property type="entry name" value="Alpha-mann_mid"/>
    <property type="match status" value="1"/>
</dbReference>
<feature type="chain" id="PRO_5044043977" description="Alpha-mannosidase" evidence="11">
    <location>
        <begin position="19"/>
        <end position="1004"/>
    </location>
</feature>
<dbReference type="EC" id="3.2.1.-" evidence="11"/>
<evidence type="ECO:0000256" key="1">
    <source>
        <dbReference type="ARBA" id="ARBA00000365"/>
    </source>
</evidence>
<keyword evidence="4 11" id="KW-0479">Metal-binding</keyword>
<keyword evidence="7 11" id="KW-0862">Zinc</keyword>
<dbReference type="InterPro" id="IPR011013">
    <property type="entry name" value="Gal_mutarotase_sf_dom"/>
</dbReference>